<reference evidence="3 5" key="1">
    <citation type="submission" date="2018-08" db="EMBL/GenBank/DDBJ databases">
        <title>Genomic investigation of the strawberry pathogen Phytophthora fragariae indicates pathogenicity is determined by transcriptional variation in three key races.</title>
        <authorList>
            <person name="Adams T.M."/>
            <person name="Armitage A.D."/>
            <person name="Sobczyk M.K."/>
            <person name="Bates H.J."/>
            <person name="Dunwell J.M."/>
            <person name="Nellist C.F."/>
            <person name="Harrison R.J."/>
        </authorList>
    </citation>
    <scope>NUCLEOTIDE SEQUENCE [LARGE SCALE GENOMIC DNA]</scope>
    <source>
        <strain evidence="2 4">SCRP249</strain>
        <strain evidence="1 6">SCRP324</strain>
        <strain evidence="3 5">SCRP333</strain>
    </source>
</reference>
<evidence type="ECO:0000313" key="6">
    <source>
        <dbReference type="Proteomes" id="UP000435112"/>
    </source>
</evidence>
<dbReference type="Proteomes" id="UP000434957">
    <property type="component" value="Unassembled WGS sequence"/>
</dbReference>
<accession>A0A6A4FRP9</accession>
<dbReference type="EMBL" id="QXFV01000103">
    <property type="protein sequence ID" value="KAE9049909.1"/>
    <property type="molecule type" value="Genomic_DNA"/>
</dbReference>
<protein>
    <submittedName>
        <fullName evidence="3">Uncharacterized protein</fullName>
    </submittedName>
</protein>
<gene>
    <name evidence="2" type="ORF">PR001_g2876</name>
    <name evidence="1" type="ORF">PR002_g2762</name>
    <name evidence="3" type="ORF">PR003_g2822</name>
</gene>
<evidence type="ECO:0000313" key="1">
    <source>
        <dbReference type="EMBL" id="KAE9044520.1"/>
    </source>
</evidence>
<comment type="caution">
    <text evidence="3">The sequence shown here is derived from an EMBL/GenBank/DDBJ whole genome shotgun (WGS) entry which is preliminary data.</text>
</comment>
<proteinExistence type="predicted"/>
<evidence type="ECO:0000313" key="4">
    <source>
        <dbReference type="Proteomes" id="UP000429607"/>
    </source>
</evidence>
<organism evidence="3 5">
    <name type="scientific">Phytophthora rubi</name>
    <dbReference type="NCBI Taxonomy" id="129364"/>
    <lineage>
        <taxon>Eukaryota</taxon>
        <taxon>Sar</taxon>
        <taxon>Stramenopiles</taxon>
        <taxon>Oomycota</taxon>
        <taxon>Peronosporomycetes</taxon>
        <taxon>Peronosporales</taxon>
        <taxon>Peronosporaceae</taxon>
        <taxon>Phytophthora</taxon>
    </lineage>
</organism>
<dbReference type="EMBL" id="QXFT01000092">
    <property type="protein sequence ID" value="KAE9355488.1"/>
    <property type="molecule type" value="Genomic_DNA"/>
</dbReference>
<dbReference type="Proteomes" id="UP000435112">
    <property type="component" value="Unassembled WGS sequence"/>
</dbReference>
<dbReference type="OrthoDB" id="10382461at2759"/>
<sequence>MSTAPKLRARHQCIVLSATWLSRCHTLTATEVLACTLAASYSIRGANSIFCTT</sequence>
<dbReference type="Proteomes" id="UP000429607">
    <property type="component" value="Unassembled WGS sequence"/>
</dbReference>
<dbReference type="AlphaFoldDB" id="A0A6A4FRP9"/>
<dbReference type="EMBL" id="QXFU01000096">
    <property type="protein sequence ID" value="KAE9044520.1"/>
    <property type="molecule type" value="Genomic_DNA"/>
</dbReference>
<keyword evidence="5" id="KW-1185">Reference proteome</keyword>
<evidence type="ECO:0000313" key="3">
    <source>
        <dbReference type="EMBL" id="KAE9355488.1"/>
    </source>
</evidence>
<evidence type="ECO:0000313" key="5">
    <source>
        <dbReference type="Proteomes" id="UP000434957"/>
    </source>
</evidence>
<name>A0A6A4FRP9_9STRA</name>
<evidence type="ECO:0000313" key="2">
    <source>
        <dbReference type="EMBL" id="KAE9049909.1"/>
    </source>
</evidence>